<gene>
    <name evidence="2" type="ORF">DVR12_02540</name>
</gene>
<feature type="signal peptide" evidence="1">
    <location>
        <begin position="1"/>
        <end position="21"/>
    </location>
</feature>
<dbReference type="Proteomes" id="UP000260644">
    <property type="component" value="Unassembled WGS sequence"/>
</dbReference>
<dbReference type="GO" id="GO:0016787">
    <property type="term" value="F:hydrolase activity"/>
    <property type="evidence" value="ECO:0007669"/>
    <property type="project" value="UniProtKB-ARBA"/>
</dbReference>
<dbReference type="PANTHER" id="PTHR10151">
    <property type="entry name" value="ECTONUCLEOTIDE PYROPHOSPHATASE/PHOSPHODIESTERASE"/>
    <property type="match status" value="1"/>
</dbReference>
<dbReference type="OrthoDB" id="9779418at2"/>
<accession>A0A3E1YGY2</accession>
<dbReference type="AlphaFoldDB" id="A0A3E1YGY2"/>
<dbReference type="InterPro" id="IPR002591">
    <property type="entry name" value="Phosphodiest/P_Trfase"/>
</dbReference>
<dbReference type="CDD" id="cd16018">
    <property type="entry name" value="Enpp"/>
    <property type="match status" value="1"/>
</dbReference>
<feature type="chain" id="PRO_5017734592" evidence="1">
    <location>
        <begin position="22"/>
        <end position="475"/>
    </location>
</feature>
<keyword evidence="3" id="KW-1185">Reference proteome</keyword>
<sequence>MSKLPLSVCLLLLLFKLPTFAQQRNDNGSAKLSKYVVLISIDGLRPEFYLDQAWPTPNLRFLKNNGTYADGVRGVFPTLTYPSHTTIITGAMPARHGIYYNTIFSDSGSTNKWYREEKFIQTPTLWDAAHDAGLTTACVSWPVSVGAPIDYNIPEAWESDKNGTVSINPHVTPAGLFDEIQQNATGKLNYSQMNLNNLAIDENLSRMAAYLLKKYKPNFTAVHIVCVDHAEHSEGRNGESVYKALASADHAVSNIMEALQAAGIADSTTIIVTGDHGFSDIHTSFSPNVLLAQSGLLPAGREKDNWKAMFHSAGGSAFLHLKNKNDNKTLLKVQSLLDSLPPAVKKLFRVVNRAEMDKIGADPNAALAIACIEGVSISGSSTGDLLKAGRGGTHGFFPDFQHIETGFIAYGAGISKGTVINKMGLEDIAPVISKLLGLSFNSIDGILLPGIIKSSSNRGYNQVVNGNINNKTEEK</sequence>
<evidence type="ECO:0000313" key="3">
    <source>
        <dbReference type="Proteomes" id="UP000260644"/>
    </source>
</evidence>
<reference evidence="2 3" key="1">
    <citation type="submission" date="2018-07" db="EMBL/GenBank/DDBJ databases">
        <title>Chitinophaga K2CV101002-2 sp. nov., isolated from a monsoon evergreen broad-leaved forest soil.</title>
        <authorList>
            <person name="Lv Y."/>
        </authorList>
    </citation>
    <scope>NUCLEOTIDE SEQUENCE [LARGE SCALE GENOMIC DNA]</scope>
    <source>
        <strain evidence="2 3">GDMCC 1.1288</strain>
    </source>
</reference>
<dbReference type="Gene3D" id="3.40.720.10">
    <property type="entry name" value="Alkaline Phosphatase, subunit A"/>
    <property type="match status" value="1"/>
</dbReference>
<dbReference type="EMBL" id="QPMM01000001">
    <property type="protein sequence ID" value="RFS26685.1"/>
    <property type="molecule type" value="Genomic_DNA"/>
</dbReference>
<dbReference type="Pfam" id="PF01663">
    <property type="entry name" value="Phosphodiest"/>
    <property type="match status" value="1"/>
</dbReference>
<dbReference type="InterPro" id="IPR017850">
    <property type="entry name" value="Alkaline_phosphatase_core_sf"/>
</dbReference>
<comment type="caution">
    <text evidence="2">The sequence shown here is derived from an EMBL/GenBank/DDBJ whole genome shotgun (WGS) entry which is preliminary data.</text>
</comment>
<organism evidence="2 3">
    <name type="scientific">Chitinophaga silvatica</name>
    <dbReference type="NCBI Taxonomy" id="2282649"/>
    <lineage>
        <taxon>Bacteria</taxon>
        <taxon>Pseudomonadati</taxon>
        <taxon>Bacteroidota</taxon>
        <taxon>Chitinophagia</taxon>
        <taxon>Chitinophagales</taxon>
        <taxon>Chitinophagaceae</taxon>
        <taxon>Chitinophaga</taxon>
    </lineage>
</organism>
<dbReference type="PANTHER" id="PTHR10151:SF120">
    <property type="entry name" value="BIS(5'-ADENOSYL)-TRIPHOSPHATASE"/>
    <property type="match status" value="1"/>
</dbReference>
<dbReference type="SUPFAM" id="SSF53649">
    <property type="entry name" value="Alkaline phosphatase-like"/>
    <property type="match status" value="1"/>
</dbReference>
<evidence type="ECO:0000256" key="1">
    <source>
        <dbReference type="SAM" id="SignalP"/>
    </source>
</evidence>
<protein>
    <submittedName>
        <fullName evidence="2">Alkaline phosphatase family protein</fullName>
    </submittedName>
</protein>
<proteinExistence type="predicted"/>
<name>A0A3E1YGY2_9BACT</name>
<keyword evidence="1" id="KW-0732">Signal</keyword>
<evidence type="ECO:0000313" key="2">
    <source>
        <dbReference type="EMBL" id="RFS26685.1"/>
    </source>
</evidence>